<dbReference type="PANTHER" id="PTHR11706">
    <property type="entry name" value="SOLUTE CARRIER PROTEIN FAMILY 11 MEMBER"/>
    <property type="match status" value="1"/>
</dbReference>
<dbReference type="Proteomes" id="UP001259492">
    <property type="component" value="Unassembled WGS sequence"/>
</dbReference>
<dbReference type="RefSeq" id="WP_311427531.1">
    <property type="nucleotide sequence ID" value="NZ_JAVRIA010000004.1"/>
</dbReference>
<dbReference type="EMBL" id="JAVRIA010000004">
    <property type="protein sequence ID" value="MDT0558766.1"/>
    <property type="molecule type" value="Genomic_DNA"/>
</dbReference>
<dbReference type="NCBIfam" id="NF037982">
    <property type="entry name" value="Nramp_1"/>
    <property type="match status" value="1"/>
</dbReference>
<keyword evidence="3 7" id="KW-0812">Transmembrane</keyword>
<reference evidence="8 9" key="1">
    <citation type="submission" date="2023-09" db="EMBL/GenBank/DDBJ databases">
        <authorList>
            <person name="Rey-Velasco X."/>
        </authorList>
    </citation>
    <scope>NUCLEOTIDE SEQUENCE [LARGE SCALE GENOMIC DNA]</scope>
    <source>
        <strain evidence="8 9">W332</strain>
    </source>
</reference>
<dbReference type="Pfam" id="PF01566">
    <property type="entry name" value="Nramp"/>
    <property type="match status" value="1"/>
</dbReference>
<comment type="subcellular location">
    <subcellularLocation>
        <location evidence="1">Membrane</location>
        <topology evidence="1">Multi-pass membrane protein</topology>
    </subcellularLocation>
</comment>
<protein>
    <submittedName>
        <fullName evidence="8">Nramp family divalent metal transporter</fullName>
    </submittedName>
</protein>
<evidence type="ECO:0000256" key="4">
    <source>
        <dbReference type="ARBA" id="ARBA00022847"/>
    </source>
</evidence>
<feature type="transmembrane region" description="Helical" evidence="7">
    <location>
        <begin position="380"/>
        <end position="402"/>
    </location>
</feature>
<keyword evidence="5 7" id="KW-1133">Transmembrane helix</keyword>
<evidence type="ECO:0000256" key="7">
    <source>
        <dbReference type="SAM" id="Phobius"/>
    </source>
</evidence>
<accession>A0ABU2YKU1</accession>
<dbReference type="PANTHER" id="PTHR11706:SF33">
    <property type="entry name" value="NATURAL RESISTANCE-ASSOCIATED MACROPHAGE PROTEIN 2"/>
    <property type="match status" value="1"/>
</dbReference>
<evidence type="ECO:0000256" key="6">
    <source>
        <dbReference type="ARBA" id="ARBA00023136"/>
    </source>
</evidence>
<dbReference type="PRINTS" id="PR00447">
    <property type="entry name" value="NATRESASSCMP"/>
</dbReference>
<feature type="transmembrane region" description="Helical" evidence="7">
    <location>
        <begin position="12"/>
        <end position="33"/>
    </location>
</feature>
<feature type="transmembrane region" description="Helical" evidence="7">
    <location>
        <begin position="154"/>
        <end position="173"/>
    </location>
</feature>
<evidence type="ECO:0000256" key="3">
    <source>
        <dbReference type="ARBA" id="ARBA00022692"/>
    </source>
</evidence>
<keyword evidence="2" id="KW-0813">Transport</keyword>
<dbReference type="InterPro" id="IPR001046">
    <property type="entry name" value="NRAMP_fam"/>
</dbReference>
<keyword evidence="4" id="KW-0769">Symport</keyword>
<evidence type="ECO:0000256" key="1">
    <source>
        <dbReference type="ARBA" id="ARBA00004141"/>
    </source>
</evidence>
<name>A0ABU2YKU1_9FLAO</name>
<comment type="caution">
    <text evidence="8">The sequence shown here is derived from an EMBL/GenBank/DDBJ whole genome shotgun (WGS) entry which is preliminary data.</text>
</comment>
<feature type="transmembrane region" description="Helical" evidence="7">
    <location>
        <begin position="80"/>
        <end position="100"/>
    </location>
</feature>
<evidence type="ECO:0000256" key="2">
    <source>
        <dbReference type="ARBA" id="ARBA00022448"/>
    </source>
</evidence>
<keyword evidence="6 7" id="KW-0472">Membrane</keyword>
<feature type="transmembrane region" description="Helical" evidence="7">
    <location>
        <begin position="193"/>
        <end position="213"/>
    </location>
</feature>
<feature type="transmembrane region" description="Helical" evidence="7">
    <location>
        <begin position="39"/>
        <end position="60"/>
    </location>
</feature>
<proteinExistence type="predicted"/>
<keyword evidence="9" id="KW-1185">Reference proteome</keyword>
<organism evidence="8 9">
    <name type="scientific">Microcosmobacter mediterraneus</name>
    <dbReference type="NCBI Taxonomy" id="3075607"/>
    <lineage>
        <taxon>Bacteria</taxon>
        <taxon>Pseudomonadati</taxon>
        <taxon>Bacteroidota</taxon>
        <taxon>Flavobacteriia</taxon>
        <taxon>Flavobacteriales</taxon>
        <taxon>Flavobacteriaceae</taxon>
        <taxon>Microcosmobacter</taxon>
    </lineage>
</organism>
<feature type="transmembrane region" description="Helical" evidence="7">
    <location>
        <begin position="350"/>
        <end position="368"/>
    </location>
</feature>
<evidence type="ECO:0000313" key="8">
    <source>
        <dbReference type="EMBL" id="MDT0558766.1"/>
    </source>
</evidence>
<evidence type="ECO:0000313" key="9">
    <source>
        <dbReference type="Proteomes" id="UP001259492"/>
    </source>
</evidence>
<feature type="transmembrane region" description="Helical" evidence="7">
    <location>
        <begin position="322"/>
        <end position="344"/>
    </location>
</feature>
<sequence>MIKKWMQSIGPGPLIAAAFIGPGTVTVCTLAGADFGYALIWAMLISVVATVVLQEMSARLGIVSQRGLSEVIKSEIKNTFFKRITILLIISAIVIGNAAYEAGNITGAVLGLESIFGNHIFELGSVSLNYFSVFIGFLAFLLLYFGNYKMLEKVLISLVILMSIAFVSTAIITKPDLTSIAKGIFSFKAPKGSLLTIIALIGTTVVPYNIFLHSALVKEKWKNAKDLKLARRDTIIAIVLGGFVSMSIIICAATINVNELNSASDLALALEPLFGDNAKYLLSIGLFSAGITSAVTAPLAAAYVATGCLGWSTNLNTKRFRLIWIVVLLLGVIFSSTSIKPILIIKFAQIANGLLLPIVAILLLWIMNKSSILGKHKNTLFNNSISFIIVIMTVFVGLKGILKVLSLI</sequence>
<feature type="transmembrane region" description="Helical" evidence="7">
    <location>
        <begin position="234"/>
        <end position="255"/>
    </location>
</feature>
<gene>
    <name evidence="8" type="ORF">RM697_08910</name>
</gene>
<feature type="transmembrane region" description="Helical" evidence="7">
    <location>
        <begin position="120"/>
        <end position="145"/>
    </location>
</feature>
<feature type="transmembrane region" description="Helical" evidence="7">
    <location>
        <begin position="280"/>
        <end position="310"/>
    </location>
</feature>
<evidence type="ECO:0000256" key="5">
    <source>
        <dbReference type="ARBA" id="ARBA00022989"/>
    </source>
</evidence>